<evidence type="ECO:0000259" key="3">
    <source>
        <dbReference type="Pfam" id="PF14905"/>
    </source>
</evidence>
<name>A0ABX7XFY9_9FLAO</name>
<dbReference type="RefSeq" id="WP_230477610.1">
    <property type="nucleotide sequence ID" value="NZ_CP072842.1"/>
</dbReference>
<feature type="signal peptide" evidence="2">
    <location>
        <begin position="1"/>
        <end position="19"/>
    </location>
</feature>
<protein>
    <submittedName>
        <fullName evidence="4">TonB-dependent receptor</fullName>
    </submittedName>
</protein>
<keyword evidence="4" id="KW-0675">Receptor</keyword>
<reference evidence="4 5" key="1">
    <citation type="journal article" date="2021" name="Int. J. Syst. Evol. Microbiol.">
        <title>Faecalibacter bovis sp. nov., isolated from cow faeces.</title>
        <authorList>
            <person name="Li F."/>
            <person name="Zhao W."/>
            <person name="Hong Q."/>
            <person name="Shao Q."/>
            <person name="Song J."/>
            <person name="Yang S."/>
        </authorList>
    </citation>
    <scope>NUCLEOTIDE SEQUENCE [LARGE SCALE GENOMIC DNA]</scope>
    <source>
        <strain evidence="4 5">ZY171143</strain>
    </source>
</reference>
<dbReference type="InterPro" id="IPR041700">
    <property type="entry name" value="OMP_b-brl_3"/>
</dbReference>
<keyword evidence="2" id="KW-0732">Signal</keyword>
<gene>
    <name evidence="4" type="ORF">J9309_05785</name>
</gene>
<feature type="chain" id="PRO_5047191928" evidence="2">
    <location>
        <begin position="20"/>
        <end position="911"/>
    </location>
</feature>
<dbReference type="SUPFAM" id="SSF56935">
    <property type="entry name" value="Porins"/>
    <property type="match status" value="1"/>
</dbReference>
<feature type="compositionally biased region" description="Polar residues" evidence="1">
    <location>
        <begin position="389"/>
        <end position="399"/>
    </location>
</feature>
<feature type="region of interest" description="Disordered" evidence="1">
    <location>
        <begin position="389"/>
        <end position="418"/>
    </location>
</feature>
<proteinExistence type="predicted"/>
<keyword evidence="5" id="KW-1185">Reference proteome</keyword>
<feature type="region of interest" description="Disordered" evidence="1">
    <location>
        <begin position="891"/>
        <end position="911"/>
    </location>
</feature>
<dbReference type="Pfam" id="PF14905">
    <property type="entry name" value="OMP_b-brl_3"/>
    <property type="match status" value="1"/>
</dbReference>
<dbReference type="EMBL" id="CP072842">
    <property type="protein sequence ID" value="QTV06825.1"/>
    <property type="molecule type" value="Genomic_DNA"/>
</dbReference>
<reference evidence="5" key="2">
    <citation type="submission" date="2021-04" db="EMBL/GenBank/DDBJ databases">
        <title>Taxonomy of Flavobacteriaceae bacterium ZY171143.</title>
        <authorList>
            <person name="Li F."/>
        </authorList>
    </citation>
    <scope>NUCLEOTIDE SEQUENCE [LARGE SCALE GENOMIC DNA]</scope>
    <source>
        <strain evidence="5">ZY171143</strain>
    </source>
</reference>
<dbReference type="InterPro" id="IPR008969">
    <property type="entry name" value="CarboxyPept-like_regulatory"/>
</dbReference>
<dbReference type="Proteomes" id="UP000672011">
    <property type="component" value="Chromosome"/>
</dbReference>
<feature type="compositionally biased region" description="Basic and acidic residues" evidence="1">
    <location>
        <begin position="402"/>
        <end position="418"/>
    </location>
</feature>
<evidence type="ECO:0000256" key="1">
    <source>
        <dbReference type="SAM" id="MobiDB-lite"/>
    </source>
</evidence>
<dbReference type="SUPFAM" id="SSF49464">
    <property type="entry name" value="Carboxypeptidase regulatory domain-like"/>
    <property type="match status" value="1"/>
</dbReference>
<evidence type="ECO:0000256" key="2">
    <source>
        <dbReference type="SAM" id="SignalP"/>
    </source>
</evidence>
<accession>A0ABX7XFY9</accession>
<evidence type="ECO:0000313" key="5">
    <source>
        <dbReference type="Proteomes" id="UP000672011"/>
    </source>
</evidence>
<evidence type="ECO:0000313" key="4">
    <source>
        <dbReference type="EMBL" id="QTV06825.1"/>
    </source>
</evidence>
<feature type="domain" description="Outer membrane protein beta-barrel" evidence="3">
    <location>
        <begin position="433"/>
        <end position="736"/>
    </location>
</feature>
<organism evidence="4 5">
    <name type="scientific">Faecalibacter bovis</name>
    <dbReference type="NCBI Taxonomy" id="2898187"/>
    <lineage>
        <taxon>Bacteria</taxon>
        <taxon>Pseudomonadati</taxon>
        <taxon>Bacteroidota</taxon>
        <taxon>Flavobacteriia</taxon>
        <taxon>Flavobacteriales</taxon>
        <taxon>Weeksellaceae</taxon>
        <taxon>Faecalibacter</taxon>
    </lineage>
</organism>
<sequence length="911" mass="103605">MPKLLSFLIFALFSTLTFAQEKISLKGKIQDQIQLPLVDATVIIGNTADSLQIASTVSDENGDFTIEIPVQNKPIYVIIEDPIEGIYKKSFDKLTTPYDFGNVELSIQRYELKEVLLTVDPVVVKNDTIEYNASSYTVKPNANLEALLRELPGVDVDDDGKITVNGKEVNEILIDGEPFFGTDGKIALENIPADIIKKVQVSDFKTRNEKFSGERSRSDKSSINVTLKEDKKQGYMAEGTVGYGTDNRYESNLMANYFKGSQKFSLVASSNDIASTGLANGAGSFGRGRMGRRGGNGITNSSSIGFNYNDKFSDKLTVGANYNFNHTYNKNENYTRQENLLPENIYTTESNLISKSENFSHNFGGTLEWNNNLTKIFFAPKYTHSINNSSTLSDSQSIDENGELRNESFADNKKESKSDNFGSEITLYQGFKDNSYINVIGNLTFDQSKQNNRINSSTIFNNNNSPDDIRNQLEDYNSKNNNFNFELNYTRPISDSLKIAVGSRYNYNYIENDEITWDYDEITGQFVSQNDLFTRFTETKLNKITPYAELQLTKSKISGTLKAGTDFYNQRNFGLYRGDDYNLTVQETLPMIEANIRYKLGNNNLSFNYRYNTSLASSNQLLAIENLSNPLNIFVGNPDLDPNRAHRLSLNFSNFDRKTKQGFNVNLGYNYNESSIVNYSTVDENLITRSTYTNIEGNYNVNAGFFYSKQLSKSGNKLNLNAGVQTNYARQQGYRNSRLYTAYNSSITPNIRLTYKWNEYLTLSPSYNLRFSSSNYENYTIDQQSNTVHNFSLRTITTWPKNLTWTNEFSYNNNSRMAAGFKRDFFLWNMQMMYSFFDNKLQAGVKVYDLLNQNNSYTRTISDEYIRDERNSILTRFVMFSVTFNLNQFGGKSAGTPNPQRGGGMRLNQGF</sequence>